<accession>A0A558GYT6</accession>
<dbReference type="OrthoDB" id="3579809at2"/>
<sequence length="217" mass="24412">MKRLATLVAIRHTDHCSNRRPMKGSAMGWFTEGSDHEGYVVCVFADGMYGSGGKHMQISLMNPDGTTIWEIDDPDSPAWRPPSQVVGWKVACSCEPFKKHVILDTLWTRVWDPAEEDLTRHHIYVGDPSSDDATYVSDREDLEPLFLAQWHSHIAPDLHLHTIQTLGEQLKKIEIQLNEAVAAARSDGISWDKIGRAFGITRQGAQKRWDASEHPSS</sequence>
<evidence type="ECO:0000313" key="2">
    <source>
        <dbReference type="Proteomes" id="UP000316500"/>
    </source>
</evidence>
<dbReference type="EMBL" id="VNFK01000009">
    <property type="protein sequence ID" value="TVU62054.1"/>
    <property type="molecule type" value="Genomic_DNA"/>
</dbReference>
<gene>
    <name evidence="1" type="ORF">FQP90_13165</name>
</gene>
<dbReference type="Proteomes" id="UP000316500">
    <property type="component" value="Unassembled WGS sequence"/>
</dbReference>
<comment type="caution">
    <text evidence="1">The sequence shown here is derived from an EMBL/GenBank/DDBJ whole genome shotgun (WGS) entry which is preliminary data.</text>
</comment>
<evidence type="ECO:0000313" key="1">
    <source>
        <dbReference type="EMBL" id="TVU62054.1"/>
    </source>
</evidence>
<reference evidence="1 2" key="1">
    <citation type="submission" date="2019-07" db="EMBL/GenBank/DDBJ databases">
        <title>Diversity of Bacteria from Kongsfjorden, Arctic.</title>
        <authorList>
            <person name="Yu Y."/>
        </authorList>
    </citation>
    <scope>NUCLEOTIDE SEQUENCE [LARGE SCALE GENOMIC DNA]</scope>
    <source>
        <strain evidence="1 2">SM1928</strain>
    </source>
</reference>
<protein>
    <submittedName>
        <fullName evidence="1">Uncharacterized protein</fullName>
    </submittedName>
</protein>
<dbReference type="AlphaFoldDB" id="A0A558GYT6"/>
<organism evidence="1 2">
    <name type="scientific">Paenarthrobacter nitroguajacolicus</name>
    <name type="common">Arthrobacter nitroguajacolicus</name>
    <dbReference type="NCBI Taxonomy" id="211146"/>
    <lineage>
        <taxon>Bacteria</taxon>
        <taxon>Bacillati</taxon>
        <taxon>Actinomycetota</taxon>
        <taxon>Actinomycetes</taxon>
        <taxon>Micrococcales</taxon>
        <taxon>Micrococcaceae</taxon>
        <taxon>Paenarthrobacter</taxon>
    </lineage>
</organism>
<proteinExistence type="predicted"/>
<name>A0A558GYT6_PAENT</name>